<evidence type="ECO:0000313" key="4">
    <source>
        <dbReference type="EMBL" id="RWX47094.1"/>
    </source>
</evidence>
<dbReference type="HAMAP" id="MF_00385">
    <property type="entry name" value="Ribosomal_bS16"/>
    <property type="match status" value="1"/>
</dbReference>
<protein>
    <recommendedName>
        <fullName evidence="3">Small ribosomal subunit protein bS16</fullName>
    </recommendedName>
</protein>
<dbReference type="Pfam" id="PF00886">
    <property type="entry name" value="Ribosomal_S16"/>
    <property type="match status" value="1"/>
</dbReference>
<proteinExistence type="inferred from homology"/>
<dbReference type="InterPro" id="IPR000307">
    <property type="entry name" value="Ribosomal_bS16"/>
</dbReference>
<evidence type="ECO:0000256" key="2">
    <source>
        <dbReference type="ARBA" id="ARBA00023274"/>
    </source>
</evidence>
<reference evidence="4 5" key="1">
    <citation type="submission" date="2017-01" db="EMBL/GenBank/DDBJ databases">
        <title>The cable genome- insights into the physiology and evolution of filamentous bacteria capable of sulfide oxidation via long distance electron transfer.</title>
        <authorList>
            <person name="Schreiber L."/>
            <person name="Bjerg J.T."/>
            <person name="Boggild A."/>
            <person name="Van De Vossenberg J."/>
            <person name="Meysman F."/>
            <person name="Nielsen L.P."/>
            <person name="Schramm A."/>
            <person name="Kjeldsen K.U."/>
        </authorList>
    </citation>
    <scope>NUCLEOTIDE SEQUENCE [LARGE SCALE GENOMIC DNA]</scope>
    <source>
        <strain evidence="4">MCF</strain>
    </source>
</reference>
<evidence type="ECO:0000313" key="5">
    <source>
        <dbReference type="Proteomes" id="UP000287853"/>
    </source>
</evidence>
<dbReference type="Proteomes" id="UP000287853">
    <property type="component" value="Unassembled WGS sequence"/>
</dbReference>
<dbReference type="GO" id="GO:0006412">
    <property type="term" value="P:translation"/>
    <property type="evidence" value="ECO:0007669"/>
    <property type="project" value="UniProtKB-UniRule"/>
</dbReference>
<dbReference type="PANTHER" id="PTHR12919:SF20">
    <property type="entry name" value="SMALL RIBOSOMAL SUBUNIT PROTEIN BS16M"/>
    <property type="match status" value="1"/>
</dbReference>
<dbReference type="Gene3D" id="3.30.1320.10">
    <property type="match status" value="1"/>
</dbReference>
<keyword evidence="2 3" id="KW-0687">Ribonucleoprotein</keyword>
<dbReference type="PROSITE" id="PS00732">
    <property type="entry name" value="RIBOSOMAL_S16"/>
    <property type="match status" value="1"/>
</dbReference>
<sequence length="85" mass="9543">MPVRIRLTRKGRKKQPFYRIIVADSQAPRDGKFLDVVGTYDPMQDPAVIKLDTEKLQEWMGKGATPTGTVKNLIDKYVAPVIEAA</sequence>
<dbReference type="SUPFAM" id="SSF54565">
    <property type="entry name" value="Ribosomal protein S16"/>
    <property type="match status" value="1"/>
</dbReference>
<dbReference type="GO" id="GO:0005737">
    <property type="term" value="C:cytoplasm"/>
    <property type="evidence" value="ECO:0007669"/>
    <property type="project" value="UniProtKB-ARBA"/>
</dbReference>
<evidence type="ECO:0000256" key="3">
    <source>
        <dbReference type="HAMAP-Rule" id="MF_00385"/>
    </source>
</evidence>
<evidence type="ECO:0000256" key="1">
    <source>
        <dbReference type="ARBA" id="ARBA00022980"/>
    </source>
</evidence>
<comment type="similarity">
    <text evidence="3">Belongs to the bacterial ribosomal protein bS16 family.</text>
</comment>
<keyword evidence="5" id="KW-1185">Reference proteome</keyword>
<dbReference type="AlphaFoldDB" id="A0A3S3R0C6"/>
<gene>
    <name evidence="3" type="primary">rpsP</name>
    <name evidence="4" type="ORF">H206_00134</name>
</gene>
<dbReference type="InterPro" id="IPR023803">
    <property type="entry name" value="Ribosomal_bS16_dom_sf"/>
</dbReference>
<dbReference type="GO" id="GO:0003735">
    <property type="term" value="F:structural constituent of ribosome"/>
    <property type="evidence" value="ECO:0007669"/>
    <property type="project" value="InterPro"/>
</dbReference>
<comment type="caution">
    <text evidence="4">The sequence shown here is derived from an EMBL/GenBank/DDBJ whole genome shotgun (WGS) entry which is preliminary data.</text>
</comment>
<name>A0A3S3R0C6_9BACT</name>
<dbReference type="GO" id="GO:0015935">
    <property type="term" value="C:small ribosomal subunit"/>
    <property type="evidence" value="ECO:0007669"/>
    <property type="project" value="TreeGrafter"/>
</dbReference>
<dbReference type="EMBL" id="MTKO01000041">
    <property type="protein sequence ID" value="RWX47094.1"/>
    <property type="molecule type" value="Genomic_DNA"/>
</dbReference>
<dbReference type="NCBIfam" id="TIGR00002">
    <property type="entry name" value="S16"/>
    <property type="match status" value="1"/>
</dbReference>
<dbReference type="InterPro" id="IPR020592">
    <property type="entry name" value="Ribosomal_bS16_CS"/>
</dbReference>
<organism evidence="4 5">
    <name type="scientific">Candidatus Electrothrix aarhusensis</name>
    <dbReference type="NCBI Taxonomy" id="1859131"/>
    <lineage>
        <taxon>Bacteria</taxon>
        <taxon>Pseudomonadati</taxon>
        <taxon>Thermodesulfobacteriota</taxon>
        <taxon>Desulfobulbia</taxon>
        <taxon>Desulfobulbales</taxon>
        <taxon>Desulfobulbaceae</taxon>
        <taxon>Candidatus Electrothrix</taxon>
    </lineage>
</organism>
<accession>A0A3S3R0C6</accession>
<keyword evidence="1 3" id="KW-0689">Ribosomal protein</keyword>
<dbReference type="PANTHER" id="PTHR12919">
    <property type="entry name" value="30S RIBOSOMAL PROTEIN S16"/>
    <property type="match status" value="1"/>
</dbReference>